<dbReference type="InterPro" id="IPR011701">
    <property type="entry name" value="MFS"/>
</dbReference>
<evidence type="ECO:0000256" key="7">
    <source>
        <dbReference type="SAM" id="Phobius"/>
    </source>
</evidence>
<dbReference type="CDD" id="cd06173">
    <property type="entry name" value="MFS_MefA_like"/>
    <property type="match status" value="1"/>
</dbReference>
<evidence type="ECO:0000256" key="1">
    <source>
        <dbReference type="ARBA" id="ARBA00004651"/>
    </source>
</evidence>
<dbReference type="InterPro" id="IPR020846">
    <property type="entry name" value="MFS_dom"/>
</dbReference>
<evidence type="ECO:0000256" key="2">
    <source>
        <dbReference type="ARBA" id="ARBA00022448"/>
    </source>
</evidence>
<feature type="transmembrane region" description="Helical" evidence="7">
    <location>
        <begin position="163"/>
        <end position="180"/>
    </location>
</feature>
<comment type="caution">
    <text evidence="9">The sequence shown here is derived from an EMBL/GenBank/DDBJ whole genome shotgun (WGS) entry which is preliminary data.</text>
</comment>
<evidence type="ECO:0000256" key="3">
    <source>
        <dbReference type="ARBA" id="ARBA00022475"/>
    </source>
</evidence>
<feature type="transmembrane region" description="Helical" evidence="7">
    <location>
        <begin position="342"/>
        <end position="361"/>
    </location>
</feature>
<gene>
    <name evidence="9" type="ORF">JOC54_000249</name>
</gene>
<keyword evidence="5 7" id="KW-1133">Transmembrane helix</keyword>
<feature type="transmembrane region" description="Helical" evidence="7">
    <location>
        <begin position="276"/>
        <end position="296"/>
    </location>
</feature>
<dbReference type="EMBL" id="JAFBCV010000001">
    <property type="protein sequence ID" value="MBM7837018.1"/>
    <property type="molecule type" value="Genomic_DNA"/>
</dbReference>
<sequence>MNKKWRHPAILLLSVGVANVGDFIYLVAINLLIYQLTGSATAVALMWLIGPLTNLFAKFWTGSFIDYRNKRRIIIATYLIRAFSIVLLAFSESLILIFSVLIVISVAKAFFNPASMTYITMLIPKELRKRFNSIRAFATSGAFIIGPAIGGALITVTSVSTTLWINGLFFILSAGLLLFLPNDPVEKSTIPKLTLAQVKSDFSIVLRFMQKHRYVTFIYTGFIVVMIFTFAMDVQEVVFTQQIVGLTELEYTLLVSITGIGSVVGALLLSLFANKLSIRAMVVTGLISMSVGYVIYAFSWSFASIVVGFVIIGFFNVYLNAGITTFYQNNVQVEMMGRVTSIYDLVQSVLQIIAILAVGLLADLLSLRGTIVTLSLTMLVMALFYARMVLMNEKKRYYQDG</sequence>
<comment type="subcellular location">
    <subcellularLocation>
        <location evidence="1">Cell membrane</location>
        <topology evidence="1">Multi-pass membrane protein</topology>
    </subcellularLocation>
</comment>
<organism evidence="9 10">
    <name type="scientific">Shouchella xiaoxiensis</name>
    <dbReference type="NCBI Taxonomy" id="766895"/>
    <lineage>
        <taxon>Bacteria</taxon>
        <taxon>Bacillati</taxon>
        <taxon>Bacillota</taxon>
        <taxon>Bacilli</taxon>
        <taxon>Bacillales</taxon>
        <taxon>Bacillaceae</taxon>
        <taxon>Shouchella</taxon>
    </lineage>
</organism>
<keyword evidence="4 7" id="KW-0812">Transmembrane</keyword>
<dbReference type="Proteomes" id="UP001179280">
    <property type="component" value="Unassembled WGS sequence"/>
</dbReference>
<reference evidence="9" key="1">
    <citation type="submission" date="2021-01" db="EMBL/GenBank/DDBJ databases">
        <title>Genomic Encyclopedia of Type Strains, Phase IV (KMG-IV): sequencing the most valuable type-strain genomes for metagenomic binning, comparative biology and taxonomic classification.</title>
        <authorList>
            <person name="Goeker M."/>
        </authorList>
    </citation>
    <scope>NUCLEOTIDE SEQUENCE</scope>
    <source>
        <strain evidence="9">DSM 21943</strain>
    </source>
</reference>
<evidence type="ECO:0000313" key="10">
    <source>
        <dbReference type="Proteomes" id="UP001179280"/>
    </source>
</evidence>
<dbReference type="PANTHER" id="PTHR43266:SF2">
    <property type="entry name" value="MAJOR FACILITATOR SUPERFAMILY (MFS) PROFILE DOMAIN-CONTAINING PROTEIN"/>
    <property type="match status" value="1"/>
</dbReference>
<dbReference type="PROSITE" id="PS50850">
    <property type="entry name" value="MFS"/>
    <property type="match status" value="1"/>
</dbReference>
<dbReference type="PRINTS" id="PR01988">
    <property type="entry name" value="EXPORTERBACE"/>
</dbReference>
<keyword evidence="6 7" id="KW-0472">Membrane</keyword>
<keyword evidence="2" id="KW-0813">Transport</keyword>
<feature type="transmembrane region" description="Helical" evidence="7">
    <location>
        <begin position="214"/>
        <end position="231"/>
    </location>
</feature>
<feature type="transmembrane region" description="Helical" evidence="7">
    <location>
        <begin position="96"/>
        <end position="124"/>
    </location>
</feature>
<feature type="transmembrane region" description="Helical" evidence="7">
    <location>
        <begin position="73"/>
        <end position="90"/>
    </location>
</feature>
<feature type="transmembrane region" description="Helical" evidence="7">
    <location>
        <begin position="136"/>
        <end position="157"/>
    </location>
</feature>
<protein>
    <submittedName>
        <fullName evidence="9">MFS family permease</fullName>
    </submittedName>
</protein>
<dbReference type="PANTHER" id="PTHR43266">
    <property type="entry name" value="MACROLIDE-EFFLUX PROTEIN"/>
    <property type="match status" value="1"/>
</dbReference>
<dbReference type="InterPro" id="IPR022324">
    <property type="entry name" value="Bacilysin_exporter_BacE_put"/>
</dbReference>
<feature type="domain" description="Major facilitator superfamily (MFS) profile" evidence="8">
    <location>
        <begin position="1"/>
        <end position="395"/>
    </location>
</feature>
<accession>A0ABS2SNB5</accession>
<evidence type="ECO:0000256" key="6">
    <source>
        <dbReference type="ARBA" id="ARBA00023136"/>
    </source>
</evidence>
<feature type="transmembrane region" description="Helical" evidence="7">
    <location>
        <begin position="367"/>
        <end position="386"/>
    </location>
</feature>
<feature type="transmembrane region" description="Helical" evidence="7">
    <location>
        <begin position="9"/>
        <end position="34"/>
    </location>
</feature>
<evidence type="ECO:0000259" key="8">
    <source>
        <dbReference type="PROSITE" id="PS50850"/>
    </source>
</evidence>
<feature type="transmembrane region" description="Helical" evidence="7">
    <location>
        <begin position="251"/>
        <end position="269"/>
    </location>
</feature>
<evidence type="ECO:0000256" key="5">
    <source>
        <dbReference type="ARBA" id="ARBA00022989"/>
    </source>
</evidence>
<dbReference type="InterPro" id="IPR036259">
    <property type="entry name" value="MFS_trans_sf"/>
</dbReference>
<dbReference type="Pfam" id="PF07690">
    <property type="entry name" value="MFS_1"/>
    <property type="match status" value="1"/>
</dbReference>
<evidence type="ECO:0000256" key="4">
    <source>
        <dbReference type="ARBA" id="ARBA00022692"/>
    </source>
</evidence>
<evidence type="ECO:0000313" key="9">
    <source>
        <dbReference type="EMBL" id="MBM7837018.1"/>
    </source>
</evidence>
<feature type="transmembrane region" description="Helical" evidence="7">
    <location>
        <begin position="302"/>
        <end position="321"/>
    </location>
</feature>
<keyword evidence="3" id="KW-1003">Cell membrane</keyword>
<dbReference type="Gene3D" id="1.20.1250.20">
    <property type="entry name" value="MFS general substrate transporter like domains"/>
    <property type="match status" value="1"/>
</dbReference>
<name>A0ABS2SNB5_9BACI</name>
<keyword evidence="10" id="KW-1185">Reference proteome</keyword>
<proteinExistence type="predicted"/>
<dbReference type="SUPFAM" id="SSF103473">
    <property type="entry name" value="MFS general substrate transporter"/>
    <property type="match status" value="1"/>
</dbReference>
<dbReference type="RefSeq" id="WP_204463790.1">
    <property type="nucleotide sequence ID" value="NZ_JAFBCV010000001.1"/>
</dbReference>
<feature type="transmembrane region" description="Helical" evidence="7">
    <location>
        <begin position="40"/>
        <end position="61"/>
    </location>
</feature>